<reference evidence="1 2" key="2">
    <citation type="submission" date="2007-09" db="EMBL/GenBank/DDBJ databases">
        <title>Draft genome sequence of Clostridium bolteae (ATCC BAA-613).</title>
        <authorList>
            <person name="Sudarsanam P."/>
            <person name="Ley R."/>
            <person name="Guruge J."/>
            <person name="Turnbaugh P.J."/>
            <person name="Mahowald M."/>
            <person name="Liep D."/>
            <person name="Gordon J."/>
        </authorList>
    </citation>
    <scope>NUCLEOTIDE SEQUENCE [LARGE SCALE GENOMIC DNA]</scope>
    <source>
        <strain evidence="2">ATCC BAA-613 / DSM 15670 / CCUG 46953 / JCM 12243 / WAL 16351</strain>
    </source>
</reference>
<dbReference type="HOGENOM" id="CLU_060721_1_0_9"/>
<reference evidence="1 2" key="1">
    <citation type="submission" date="2007-08" db="EMBL/GenBank/DDBJ databases">
        <authorList>
            <person name="Fulton L."/>
            <person name="Clifton S."/>
            <person name="Fulton B."/>
            <person name="Xu J."/>
            <person name="Minx P."/>
            <person name="Pepin K.H."/>
            <person name="Johnson M."/>
            <person name="Thiruvilangam P."/>
            <person name="Bhonagiri V."/>
            <person name="Nash W.E."/>
            <person name="Mardis E.R."/>
            <person name="Wilson R.K."/>
        </authorList>
    </citation>
    <scope>NUCLEOTIDE SEQUENCE [LARGE SCALE GENOMIC DNA]</scope>
    <source>
        <strain evidence="2">ATCC BAA-613 / DSM 15670 / CCUG 46953 / JCM 12243 / WAL 16351</strain>
    </source>
</reference>
<dbReference type="AlphaFoldDB" id="A8S122"/>
<proteinExistence type="predicted"/>
<evidence type="ECO:0000313" key="2">
    <source>
        <dbReference type="Proteomes" id="UP000005396"/>
    </source>
</evidence>
<organism evidence="1 2">
    <name type="scientific">Enterocloster bolteae (strain ATCC BAA-613 / DSM 15670 / CCUG 46953 / JCM 12243 / WAL 16351)</name>
    <name type="common">Clostridium bolteae</name>
    <dbReference type="NCBI Taxonomy" id="411902"/>
    <lineage>
        <taxon>Bacteria</taxon>
        <taxon>Bacillati</taxon>
        <taxon>Bacillota</taxon>
        <taxon>Clostridia</taxon>
        <taxon>Lachnospirales</taxon>
        <taxon>Lachnospiraceae</taxon>
        <taxon>Enterocloster</taxon>
    </lineage>
</organism>
<dbReference type="PaxDb" id="411902-CLOBOL_05832"/>
<accession>A8S122</accession>
<dbReference type="InterPro" id="IPR046249">
    <property type="entry name" value="DUF6282"/>
</dbReference>
<dbReference type="eggNOG" id="COG1099">
    <property type="taxonomic scope" value="Bacteria"/>
</dbReference>
<comment type="caution">
    <text evidence="1">The sequence shown here is derived from an EMBL/GenBank/DDBJ whole genome shotgun (WGS) entry which is preliminary data.</text>
</comment>
<dbReference type="Proteomes" id="UP000005396">
    <property type="component" value="Unassembled WGS sequence"/>
</dbReference>
<dbReference type="RefSeq" id="WP_002567839.1">
    <property type="nucleotide sequence ID" value="NZ_DS480699.1"/>
</dbReference>
<sequence>MTDLLKHAYDLHIHCGPDIIPRSVTALEMAERAVKRGMKGFAIKSHYAPTCLQAATVRACYPGCNAVGTITLNASVGGLNPLAVETAARMGAKIVWCPTFDSASQQDYYLKHLPQYIDMQKKMLDAGRNVPSYCLIDESGELCCEMQEVLDVVQSHDLVLATGHITHKETFALARVASKRGFRKLLITHADWEFTHYTVEEQQELVKLGAWIEHSYTSPEEGCVAWEKVAGEIRTIGAQRCIITTDLGKANGKYPDDGLWDYAQRLLEMGFTAGEISAMICQNPGFLVE</sequence>
<evidence type="ECO:0000313" key="1">
    <source>
        <dbReference type="EMBL" id="EDP13951.1"/>
    </source>
</evidence>
<dbReference type="SUPFAM" id="SSF51556">
    <property type="entry name" value="Metallo-dependent hydrolases"/>
    <property type="match status" value="1"/>
</dbReference>
<dbReference type="Pfam" id="PF19799">
    <property type="entry name" value="DUF6282"/>
    <property type="match status" value="1"/>
</dbReference>
<dbReference type="EMBL" id="ABCC02000044">
    <property type="protein sequence ID" value="EDP13951.1"/>
    <property type="molecule type" value="Genomic_DNA"/>
</dbReference>
<dbReference type="InterPro" id="IPR032466">
    <property type="entry name" value="Metal_Hydrolase"/>
</dbReference>
<name>A8S122_ENTBW</name>
<evidence type="ECO:0008006" key="3">
    <source>
        <dbReference type="Google" id="ProtNLM"/>
    </source>
</evidence>
<gene>
    <name evidence="1" type="ORF">CLOBOL_05832</name>
</gene>
<protein>
    <recommendedName>
        <fullName evidence="3">Cytosolic protein</fullName>
    </recommendedName>
</protein>